<feature type="signal peptide" evidence="2">
    <location>
        <begin position="1"/>
        <end position="29"/>
    </location>
</feature>
<reference evidence="3" key="1">
    <citation type="journal article" date="2022" name="bioRxiv">
        <title>Sequencing and chromosome-scale assembly of the giantPleurodeles waltlgenome.</title>
        <authorList>
            <person name="Brown T."/>
            <person name="Elewa A."/>
            <person name="Iarovenko S."/>
            <person name="Subramanian E."/>
            <person name="Araus A.J."/>
            <person name="Petzold A."/>
            <person name="Susuki M."/>
            <person name="Suzuki K.-i.T."/>
            <person name="Hayashi T."/>
            <person name="Toyoda A."/>
            <person name="Oliveira C."/>
            <person name="Osipova E."/>
            <person name="Leigh N.D."/>
            <person name="Simon A."/>
            <person name="Yun M.H."/>
        </authorList>
    </citation>
    <scope>NUCLEOTIDE SEQUENCE</scope>
    <source>
        <strain evidence="3">20211129_DDA</strain>
        <tissue evidence="3">Liver</tissue>
    </source>
</reference>
<comment type="caution">
    <text evidence="3">The sequence shown here is derived from an EMBL/GenBank/DDBJ whole genome shotgun (WGS) entry which is preliminary data.</text>
</comment>
<dbReference type="Proteomes" id="UP001066276">
    <property type="component" value="Chromosome 5"/>
</dbReference>
<dbReference type="EMBL" id="JANPWB010000009">
    <property type="protein sequence ID" value="KAJ1152395.1"/>
    <property type="molecule type" value="Genomic_DNA"/>
</dbReference>
<keyword evidence="4" id="KW-1185">Reference proteome</keyword>
<feature type="chain" id="PRO_5043899794" description="Secreted protein" evidence="2">
    <location>
        <begin position="30"/>
        <end position="160"/>
    </location>
</feature>
<proteinExistence type="predicted"/>
<sequence>MRVYRARSPPGSASHLVLLAGLLSQQASSAAGPQPRPMARGSTLPRSSCSRPPVPSSERRGPVCSPARGHHQFPLSAGNQCRSAPGGSLRPVCGLYGAPGQKGVHLVFPTAAGPTPLLKRTGAELAARRTAPSLMSPAPAKRQAVGPRASRHVTDALGRV</sequence>
<evidence type="ECO:0000313" key="4">
    <source>
        <dbReference type="Proteomes" id="UP001066276"/>
    </source>
</evidence>
<evidence type="ECO:0000313" key="3">
    <source>
        <dbReference type="EMBL" id="KAJ1152395.1"/>
    </source>
</evidence>
<gene>
    <name evidence="3" type="ORF">NDU88_005170</name>
</gene>
<feature type="region of interest" description="Disordered" evidence="1">
    <location>
        <begin position="131"/>
        <end position="160"/>
    </location>
</feature>
<evidence type="ECO:0008006" key="5">
    <source>
        <dbReference type="Google" id="ProtNLM"/>
    </source>
</evidence>
<protein>
    <recommendedName>
        <fullName evidence="5">Secreted protein</fullName>
    </recommendedName>
</protein>
<feature type="region of interest" description="Disordered" evidence="1">
    <location>
        <begin position="26"/>
        <end position="81"/>
    </location>
</feature>
<evidence type="ECO:0000256" key="2">
    <source>
        <dbReference type="SAM" id="SignalP"/>
    </source>
</evidence>
<dbReference type="AlphaFoldDB" id="A0AAV7RLK4"/>
<organism evidence="3 4">
    <name type="scientific">Pleurodeles waltl</name>
    <name type="common">Iberian ribbed newt</name>
    <dbReference type="NCBI Taxonomy" id="8319"/>
    <lineage>
        <taxon>Eukaryota</taxon>
        <taxon>Metazoa</taxon>
        <taxon>Chordata</taxon>
        <taxon>Craniata</taxon>
        <taxon>Vertebrata</taxon>
        <taxon>Euteleostomi</taxon>
        <taxon>Amphibia</taxon>
        <taxon>Batrachia</taxon>
        <taxon>Caudata</taxon>
        <taxon>Salamandroidea</taxon>
        <taxon>Salamandridae</taxon>
        <taxon>Pleurodelinae</taxon>
        <taxon>Pleurodeles</taxon>
    </lineage>
</organism>
<evidence type="ECO:0000256" key="1">
    <source>
        <dbReference type="SAM" id="MobiDB-lite"/>
    </source>
</evidence>
<name>A0AAV7RLK4_PLEWA</name>
<keyword evidence="2" id="KW-0732">Signal</keyword>
<accession>A0AAV7RLK4</accession>